<dbReference type="Proteomes" id="UP000199537">
    <property type="component" value="Unassembled WGS sequence"/>
</dbReference>
<evidence type="ECO:0000256" key="1">
    <source>
        <dbReference type="SAM" id="MobiDB-lite"/>
    </source>
</evidence>
<gene>
    <name evidence="2" type="ORF">SAMN05660895_1054</name>
</gene>
<proteinExistence type="predicted"/>
<name>A0A1I7N9W5_9BACT</name>
<dbReference type="STRING" id="1393122.SAMN05660895_1054"/>
<evidence type="ECO:0000313" key="3">
    <source>
        <dbReference type="Proteomes" id="UP000199537"/>
    </source>
</evidence>
<dbReference type="AlphaFoldDB" id="A0A1I7N9W5"/>
<feature type="compositionally biased region" description="Basic and acidic residues" evidence="1">
    <location>
        <begin position="43"/>
        <end position="59"/>
    </location>
</feature>
<organism evidence="2 3">
    <name type="scientific">Thermoflavifilum thermophilum</name>
    <dbReference type="NCBI Taxonomy" id="1393122"/>
    <lineage>
        <taxon>Bacteria</taxon>
        <taxon>Pseudomonadati</taxon>
        <taxon>Bacteroidota</taxon>
        <taxon>Chitinophagia</taxon>
        <taxon>Chitinophagales</taxon>
        <taxon>Chitinophagaceae</taxon>
        <taxon>Thermoflavifilum</taxon>
    </lineage>
</organism>
<keyword evidence="3" id="KW-1185">Reference proteome</keyword>
<accession>A0A1I7N9W5</accession>
<feature type="region of interest" description="Disordered" evidence="1">
    <location>
        <begin position="29"/>
        <end position="59"/>
    </location>
</feature>
<reference evidence="3" key="1">
    <citation type="submission" date="2016-10" db="EMBL/GenBank/DDBJ databases">
        <authorList>
            <person name="Varghese N."/>
            <person name="Submissions S."/>
        </authorList>
    </citation>
    <scope>NUCLEOTIDE SEQUENCE [LARGE SCALE GENOMIC DNA]</scope>
    <source>
        <strain evidence="3">DSM 14807</strain>
    </source>
</reference>
<protein>
    <submittedName>
        <fullName evidence="2">Uncharacterized protein</fullName>
    </submittedName>
</protein>
<evidence type="ECO:0000313" key="2">
    <source>
        <dbReference type="EMBL" id="SFV31373.1"/>
    </source>
</evidence>
<sequence length="82" mass="9403">MESHAPSSSDASLPVIPIRQLAERNLMQRRHSEHQRFLPAGRQESHAAREIPRQARDERKGCPVMNRKCNTLCLPSKNFLQS</sequence>
<dbReference type="EMBL" id="FPCJ01000001">
    <property type="protein sequence ID" value="SFV31373.1"/>
    <property type="molecule type" value="Genomic_DNA"/>
</dbReference>